<proteinExistence type="predicted"/>
<dbReference type="PRINTS" id="PR00111">
    <property type="entry name" value="ABHYDROLASE"/>
</dbReference>
<sequence length="260" mass="29217">MSLPSIQRVFLQSVAESDPEGHFVDVENIQTYYKIAIPQYHQTLLQNQQFSDEPHKPVVLCLHHFLGNQYTWRLQMQPLANATGCHVISYDRVGFGFTERPIQWEEGKNPYTQIAAVDFAVQLLIKLGYGAKKVILIGSSAGSAISCSIAIKYPHLVHSLILIGSTLRSEDQGPPPVACHILGSAPGRLFLKAALYQYLPLMRIYHNVDAIPGWETVVKPSYRNAILEYRIIENCGHLPQDEKPQEVIDLVVDFLGRLDV</sequence>
<evidence type="ECO:0000259" key="1">
    <source>
        <dbReference type="Pfam" id="PF00561"/>
    </source>
</evidence>
<dbReference type="SUPFAM" id="SSF53474">
    <property type="entry name" value="alpha/beta-Hydrolases"/>
    <property type="match status" value="1"/>
</dbReference>
<gene>
    <name evidence="2" type="ORF">CPELLU_LOCUS2222</name>
</gene>
<dbReference type="AlphaFoldDB" id="A0A9N8ZHN6"/>
<protein>
    <submittedName>
        <fullName evidence="2">14108_t:CDS:1</fullName>
    </submittedName>
</protein>
<comment type="caution">
    <text evidence="2">The sequence shown here is derived from an EMBL/GenBank/DDBJ whole genome shotgun (WGS) entry which is preliminary data.</text>
</comment>
<name>A0A9N8ZHN6_9GLOM</name>
<dbReference type="OrthoDB" id="408373at2759"/>
<dbReference type="PANTHER" id="PTHR43689:SF8">
    <property type="entry name" value="ALPHA_BETA-HYDROLASES SUPERFAMILY PROTEIN"/>
    <property type="match status" value="1"/>
</dbReference>
<dbReference type="PANTHER" id="PTHR43689">
    <property type="entry name" value="HYDROLASE"/>
    <property type="match status" value="1"/>
</dbReference>
<keyword evidence="3" id="KW-1185">Reference proteome</keyword>
<organism evidence="2 3">
    <name type="scientific">Cetraspora pellucida</name>
    <dbReference type="NCBI Taxonomy" id="1433469"/>
    <lineage>
        <taxon>Eukaryota</taxon>
        <taxon>Fungi</taxon>
        <taxon>Fungi incertae sedis</taxon>
        <taxon>Mucoromycota</taxon>
        <taxon>Glomeromycotina</taxon>
        <taxon>Glomeromycetes</taxon>
        <taxon>Diversisporales</taxon>
        <taxon>Gigasporaceae</taxon>
        <taxon>Cetraspora</taxon>
    </lineage>
</organism>
<evidence type="ECO:0000313" key="2">
    <source>
        <dbReference type="EMBL" id="CAG8496134.1"/>
    </source>
</evidence>
<evidence type="ECO:0000313" key="3">
    <source>
        <dbReference type="Proteomes" id="UP000789759"/>
    </source>
</evidence>
<dbReference type="Pfam" id="PF00561">
    <property type="entry name" value="Abhydrolase_1"/>
    <property type="match status" value="1"/>
</dbReference>
<dbReference type="Gene3D" id="3.40.50.1820">
    <property type="entry name" value="alpha/beta hydrolase"/>
    <property type="match status" value="2"/>
</dbReference>
<accession>A0A9N8ZHN6</accession>
<feature type="domain" description="AB hydrolase-1" evidence="1">
    <location>
        <begin position="57"/>
        <end position="168"/>
    </location>
</feature>
<dbReference type="InterPro" id="IPR029058">
    <property type="entry name" value="AB_hydrolase_fold"/>
</dbReference>
<dbReference type="InterPro" id="IPR000073">
    <property type="entry name" value="AB_hydrolase_1"/>
</dbReference>
<dbReference type="Proteomes" id="UP000789759">
    <property type="component" value="Unassembled WGS sequence"/>
</dbReference>
<dbReference type="EMBL" id="CAJVQA010000929">
    <property type="protein sequence ID" value="CAG8496134.1"/>
    <property type="molecule type" value="Genomic_DNA"/>
</dbReference>
<reference evidence="2" key="1">
    <citation type="submission" date="2021-06" db="EMBL/GenBank/DDBJ databases">
        <authorList>
            <person name="Kallberg Y."/>
            <person name="Tangrot J."/>
            <person name="Rosling A."/>
        </authorList>
    </citation>
    <scope>NUCLEOTIDE SEQUENCE</scope>
    <source>
        <strain evidence="2">FL966</strain>
    </source>
</reference>